<protein>
    <recommendedName>
        <fullName evidence="2">Lipoprotein</fullName>
    </recommendedName>
</protein>
<organism evidence="1">
    <name type="scientific">Candidatus Paraimprobicoccus trichonymphae</name>
    <dbReference type="NCBI Taxonomy" id="3033793"/>
    <lineage>
        <taxon>Bacteria</taxon>
        <taxon>Bacillati</taxon>
        <taxon>Bacillota</taxon>
        <taxon>Clostridia</taxon>
        <taxon>Candidatus Paraimprobicoccus</taxon>
    </lineage>
</organism>
<sequence length="228" mass="26182">MFNKRINKILAVNLALGLSFAGCNFKAVDTKPHGITRWIKLNPVKSVLISLAPFVAAVGGYSGYKFCKYLQNKDGKSGEIPGIIDFGLSQTNGEKISNTNKLGNKGNLTSEKTSDEKTYHISELKDEDFYKKNKVRYIKITEIRISREIAYSFSEENPRYGILKNKNVKGKELRIKISKGKNFLYKPNFNPEKYSDIDYIKTREKYYEAGLDYCYYLNEDDFNKIKTI</sequence>
<gene>
    <name evidence="1" type="ORF">RsTaC01_0285</name>
</gene>
<dbReference type="PROSITE" id="PS51257">
    <property type="entry name" value="PROKAR_LIPOPROTEIN"/>
    <property type="match status" value="1"/>
</dbReference>
<name>A0AA48KZR3_9FIRM</name>
<evidence type="ECO:0000313" key="1">
    <source>
        <dbReference type="EMBL" id="BED92534.1"/>
    </source>
</evidence>
<proteinExistence type="predicted"/>
<evidence type="ECO:0008006" key="2">
    <source>
        <dbReference type="Google" id="ProtNLM"/>
    </source>
</evidence>
<reference evidence="1" key="1">
    <citation type="journal article" date="2023" name="ISME J.">
        <title>Emergence of putative energy parasites within Clostridia revealed by genome analysis of a novel endosymbiotic clade.</title>
        <authorList>
            <person name="Takahashi K."/>
            <person name="Kuwahara H."/>
            <person name="Horikawa Y."/>
            <person name="Izawa K."/>
            <person name="Kato D."/>
            <person name="Inagaki T."/>
            <person name="Yuki M."/>
            <person name="Ohkuma M."/>
            <person name="Hongoh Y."/>
        </authorList>
    </citation>
    <scope>NUCLEOTIDE SEQUENCE</scope>
    <source>
        <strain evidence="1">RsTa-C01</strain>
    </source>
</reference>
<dbReference type="EMBL" id="AP027925">
    <property type="protein sequence ID" value="BED92534.1"/>
    <property type="molecule type" value="Genomic_DNA"/>
</dbReference>
<dbReference type="KEGG" id="ptrh:RsTaC01_0285"/>
<dbReference type="AlphaFoldDB" id="A0AA48KZR3"/>
<accession>A0AA48KZR3</accession>
<dbReference type="Proteomes" id="UP001335720">
    <property type="component" value="Chromosome"/>
</dbReference>